<feature type="region of interest" description="Disordered" evidence="2">
    <location>
        <begin position="469"/>
        <end position="499"/>
    </location>
</feature>
<dbReference type="SUPFAM" id="SSF48371">
    <property type="entry name" value="ARM repeat"/>
    <property type="match status" value="1"/>
</dbReference>
<dbReference type="Proteomes" id="UP001049176">
    <property type="component" value="Chromosome 2"/>
</dbReference>
<dbReference type="InterPro" id="IPR049150">
    <property type="entry name" value="EFR3_HEAT-like_rpt"/>
</dbReference>
<evidence type="ECO:0000256" key="2">
    <source>
        <dbReference type="SAM" id="MobiDB-lite"/>
    </source>
</evidence>
<evidence type="ECO:0008006" key="5">
    <source>
        <dbReference type="Google" id="ProtNLM"/>
    </source>
</evidence>
<reference evidence="3" key="1">
    <citation type="journal article" date="2021" name="Genome Biol. Evol.">
        <title>The assembled and annotated genome of the fairy-ring fungus Marasmius oreades.</title>
        <authorList>
            <person name="Hiltunen M."/>
            <person name="Ament-Velasquez S.L."/>
            <person name="Johannesson H."/>
        </authorList>
    </citation>
    <scope>NUCLEOTIDE SEQUENCE</scope>
    <source>
        <strain evidence="3">03SP1</strain>
    </source>
</reference>
<dbReference type="OrthoDB" id="274691at2759"/>
<comment type="similarity">
    <text evidence="1">Belongs to the EFR3 family.</text>
</comment>
<protein>
    <recommendedName>
        <fullName evidence="5">Protein EFR3</fullName>
    </recommendedName>
</protein>
<dbReference type="PANTHER" id="PTHR47766">
    <property type="entry name" value="PROTEIN EFR3"/>
    <property type="match status" value="1"/>
</dbReference>
<feature type="compositionally biased region" description="Basic and acidic residues" evidence="2">
    <location>
        <begin position="469"/>
        <end position="495"/>
    </location>
</feature>
<accession>A0A9P7UY21</accession>
<name>A0A9P7UY21_9AGAR</name>
<organism evidence="3 4">
    <name type="scientific">Marasmius oreades</name>
    <name type="common">fairy-ring Marasmius</name>
    <dbReference type="NCBI Taxonomy" id="181124"/>
    <lineage>
        <taxon>Eukaryota</taxon>
        <taxon>Fungi</taxon>
        <taxon>Dikarya</taxon>
        <taxon>Basidiomycota</taxon>
        <taxon>Agaricomycotina</taxon>
        <taxon>Agaricomycetes</taxon>
        <taxon>Agaricomycetidae</taxon>
        <taxon>Agaricales</taxon>
        <taxon>Marasmiineae</taxon>
        <taxon>Marasmiaceae</taxon>
        <taxon>Marasmius</taxon>
    </lineage>
</organism>
<proteinExistence type="inferred from homology"/>
<feature type="compositionally biased region" description="Polar residues" evidence="2">
    <location>
        <begin position="629"/>
        <end position="638"/>
    </location>
</feature>
<feature type="region of interest" description="Disordered" evidence="2">
    <location>
        <begin position="594"/>
        <end position="639"/>
    </location>
</feature>
<dbReference type="InterPro" id="IPR039786">
    <property type="entry name" value="EFR3"/>
</dbReference>
<dbReference type="AlphaFoldDB" id="A0A9P7UY21"/>
<sequence>MNLLFTPNHIQLLNSCYPSTSALLTSGPEYSPNSQELSRLTYYASNHPDKIAKLGNELEKRLRSECRKAQSGNLRARASLLITLAIFRSLAIECRRDINLITASLVASIEATLSSIASDLEVAARAASVFTTWTTYTNGQLIGTDNALTKSYIASLRLFASLSSSEAKDTETRNRTRLVGFAALTGAINSEALYNDSVQFWTQVSILMRPVLRALLQMELGTLEEQAAGVKDAPISPYLAEFRTRPALERRAASIHLHIDGENGPSMSEVSSAALRALFSLLGNVNGSQLDRIMRSSFDNLDELKAWRYVEHCCWFAQKAAEWSQYQYRFAVPTWLVERLVESKDAGSDEIQKVLTMMVTTVFKSSVPLINLSTSDILSNLMSLVVQRVSFNPEDDLLSPLVECISSLGCHVYYSDQIHDLAGELIARISSIEAHGVVSRKHPDYAASRAQAIRCLLMGLSGLLHAANKNEQDSSEDGKPSHNAHKDTGIRDRSSLRSKIPPDMWQDTINLLCDENFGVRTAYAEALVYYITHEMPKHCDDRDLTKQRTAINGSLKQTAFLNSLFHTADIGSKLLHAIHAYLYILLTSSSLNPETSTTTSLDSSPNNTLPTFNVQSATPLTESHPDLPHSSTPSQTRPYRSRKLSMALRLLQSSPQGLSGNACACLKDHSEALNILMTIHRQLPIRALITGVPMLLALDGACDLRTEDTRNPRVCAIKIIIATTWLNIGKVWESPELVTIAEKALSPWPSSNPLPKVSTASLGSYYPPQDPDSLLSLQIPAEWDDVDREKALLLIGSSQKVQRATGLDQEQLLSMFSTKWTAESVLKDSVEKPGSFEATLRGDGVSPLIRISPGLMHIDNRSLASLARSTRGVGVTDLREALEGRSNMSNPNLARPSSISTLDHTSSILNDIKLTKTRSRTRNKRTVPSGPGEVRDVLNKLGLGKQNGSLLKPSFPLQQRS</sequence>
<dbReference type="Pfam" id="PF21072">
    <property type="entry name" value="EFR3"/>
    <property type="match status" value="1"/>
</dbReference>
<evidence type="ECO:0000313" key="3">
    <source>
        <dbReference type="EMBL" id="KAG7096789.1"/>
    </source>
</evidence>
<dbReference type="KEGG" id="more:E1B28_004199"/>
<feature type="compositionally biased region" description="Polar residues" evidence="2">
    <location>
        <begin position="594"/>
        <end position="621"/>
    </location>
</feature>
<dbReference type="EMBL" id="CM032182">
    <property type="protein sequence ID" value="KAG7096789.1"/>
    <property type="molecule type" value="Genomic_DNA"/>
</dbReference>
<keyword evidence="4" id="KW-1185">Reference proteome</keyword>
<dbReference type="GO" id="GO:0072659">
    <property type="term" value="P:protein localization to plasma membrane"/>
    <property type="evidence" value="ECO:0007669"/>
    <property type="project" value="InterPro"/>
</dbReference>
<dbReference type="RefSeq" id="XP_043013259.1">
    <property type="nucleotide sequence ID" value="XM_043148659.1"/>
</dbReference>
<gene>
    <name evidence="3" type="ORF">E1B28_004199</name>
</gene>
<evidence type="ECO:0000313" key="4">
    <source>
        <dbReference type="Proteomes" id="UP001049176"/>
    </source>
</evidence>
<comment type="caution">
    <text evidence="3">The sequence shown here is derived from an EMBL/GenBank/DDBJ whole genome shotgun (WGS) entry which is preliminary data.</text>
</comment>
<dbReference type="GeneID" id="66073275"/>
<dbReference type="InterPro" id="IPR016024">
    <property type="entry name" value="ARM-type_fold"/>
</dbReference>
<evidence type="ECO:0000256" key="1">
    <source>
        <dbReference type="ARBA" id="ARBA00010216"/>
    </source>
</evidence>
<dbReference type="PANTHER" id="PTHR47766:SF1">
    <property type="entry name" value="PROTEIN EFR3"/>
    <property type="match status" value="1"/>
</dbReference>